<feature type="region of interest" description="Disordered" evidence="1">
    <location>
        <begin position="1"/>
        <end position="31"/>
    </location>
</feature>
<evidence type="ECO:0000313" key="3">
    <source>
        <dbReference type="EMBL" id="KAF9482064.1"/>
    </source>
</evidence>
<organism evidence="3 4">
    <name type="scientific">Pholiota conissans</name>
    <dbReference type="NCBI Taxonomy" id="109636"/>
    <lineage>
        <taxon>Eukaryota</taxon>
        <taxon>Fungi</taxon>
        <taxon>Dikarya</taxon>
        <taxon>Basidiomycota</taxon>
        <taxon>Agaricomycotina</taxon>
        <taxon>Agaricomycetes</taxon>
        <taxon>Agaricomycetidae</taxon>
        <taxon>Agaricales</taxon>
        <taxon>Agaricineae</taxon>
        <taxon>Strophariaceae</taxon>
        <taxon>Pholiota</taxon>
    </lineage>
</organism>
<dbReference type="PANTHER" id="PTHR10622:SF10">
    <property type="entry name" value="HET DOMAIN-CONTAINING PROTEIN"/>
    <property type="match status" value="1"/>
</dbReference>
<protein>
    <recommendedName>
        <fullName evidence="2">Heterokaryon incompatibility domain-containing protein</fullName>
    </recommendedName>
</protein>
<dbReference type="EMBL" id="MU155170">
    <property type="protein sequence ID" value="KAF9482064.1"/>
    <property type="molecule type" value="Genomic_DNA"/>
</dbReference>
<name>A0A9P6D331_9AGAR</name>
<evidence type="ECO:0000256" key="1">
    <source>
        <dbReference type="SAM" id="MobiDB-lite"/>
    </source>
</evidence>
<proteinExistence type="predicted"/>
<dbReference type="OrthoDB" id="674604at2759"/>
<feature type="region of interest" description="Disordered" evidence="1">
    <location>
        <begin position="107"/>
        <end position="146"/>
    </location>
</feature>
<evidence type="ECO:0000313" key="4">
    <source>
        <dbReference type="Proteomes" id="UP000807469"/>
    </source>
</evidence>
<reference evidence="3" key="1">
    <citation type="submission" date="2020-11" db="EMBL/GenBank/DDBJ databases">
        <authorList>
            <consortium name="DOE Joint Genome Institute"/>
            <person name="Ahrendt S."/>
            <person name="Riley R."/>
            <person name="Andreopoulos W."/>
            <person name="Labutti K."/>
            <person name="Pangilinan J."/>
            <person name="Ruiz-Duenas F.J."/>
            <person name="Barrasa J.M."/>
            <person name="Sanchez-Garcia M."/>
            <person name="Camarero S."/>
            <person name="Miyauchi S."/>
            <person name="Serrano A."/>
            <person name="Linde D."/>
            <person name="Babiker R."/>
            <person name="Drula E."/>
            <person name="Ayuso-Fernandez I."/>
            <person name="Pacheco R."/>
            <person name="Padilla G."/>
            <person name="Ferreira P."/>
            <person name="Barriuso J."/>
            <person name="Kellner H."/>
            <person name="Castanera R."/>
            <person name="Alfaro M."/>
            <person name="Ramirez L."/>
            <person name="Pisabarro A.G."/>
            <person name="Kuo A."/>
            <person name="Tritt A."/>
            <person name="Lipzen A."/>
            <person name="He G."/>
            <person name="Yan M."/>
            <person name="Ng V."/>
            <person name="Cullen D."/>
            <person name="Martin F."/>
            <person name="Rosso M.-N."/>
            <person name="Henrissat B."/>
            <person name="Hibbett D."/>
            <person name="Martinez A.T."/>
            <person name="Grigoriev I.V."/>
        </authorList>
    </citation>
    <scope>NUCLEOTIDE SEQUENCE</scope>
    <source>
        <strain evidence="3">CIRM-BRFM 674</strain>
    </source>
</reference>
<keyword evidence="4" id="KW-1185">Reference proteome</keyword>
<dbReference type="PANTHER" id="PTHR10622">
    <property type="entry name" value="HET DOMAIN-CONTAINING PROTEIN"/>
    <property type="match status" value="1"/>
</dbReference>
<evidence type="ECO:0000259" key="2">
    <source>
        <dbReference type="Pfam" id="PF06985"/>
    </source>
</evidence>
<comment type="caution">
    <text evidence="3">The sequence shown here is derived from an EMBL/GenBank/DDBJ whole genome shotgun (WGS) entry which is preliminary data.</text>
</comment>
<feature type="compositionally biased region" description="Acidic residues" evidence="1">
    <location>
        <begin position="112"/>
        <end position="125"/>
    </location>
</feature>
<feature type="domain" description="Heterokaryon incompatibility" evidence="2">
    <location>
        <begin position="232"/>
        <end position="323"/>
    </location>
</feature>
<dbReference type="AlphaFoldDB" id="A0A9P6D331"/>
<dbReference type="InterPro" id="IPR010730">
    <property type="entry name" value="HET"/>
</dbReference>
<gene>
    <name evidence="3" type="ORF">BDN70DRAFT_853990</name>
</gene>
<dbReference type="Pfam" id="PF06985">
    <property type="entry name" value="HET"/>
    <property type="match status" value="1"/>
</dbReference>
<dbReference type="Proteomes" id="UP000807469">
    <property type="component" value="Unassembled WGS sequence"/>
</dbReference>
<accession>A0A9P6D331</accession>
<sequence length="649" mass="73527">MAPNKKDSFTGSTPSVRSDRNVKSSATNHSSEDQVLLGALRDFIVPFVKGTIDKQRVNELDKALTGRAAEKLTSALRDFISSLVKASSPVDNSATIDIDLGRNYQRIRSDASESDDTSDESDGPEDSYVNTTSDSDQDDPFEPGFKENLLPALHGHVFNKMPIRLLHIEPRGSHLQVSLIDREAIYTLVEPRMQAKIAKIKSRGFQRRTKSNGKKESDDEIINRMVLKCTEYAILSHTWLRPSSEEVTFDDWVKRRFSSKERGYQKLVNFCKEAFIKYDLAFGWMDTLCINKDSSSELDESIRSMFNWYERSEVCIIYLADTGKLADMDKDRWFTRGWTLQELLAPDVVKFYTRNWKRLAEDSYDDKVNKNITKYIERATKISEDELGYNIRSESISRRMEMAATRQVTRDEDAAYSLMGIFDVSISIAYGEGAERAFFRLLQKILKANSKGTLDVFNWAGGHQYHDNSRSFLLPSSPRKYINRSTSVNLEKIAPLEPLTLTHMGLRIPLLLLPGVSRQSSKTTGSYSATVKISSINRSIPKTYYLLDDKMSGGDGAKQGWSQYTFAVFNIEQGTRGIHIPQTCIAIVLKCSQDAGQVTSAGSFKRIGTRKPTTFEMRYSGSYKAGKDWREVQIDCLKAHGMQLVSLYL</sequence>